<protein>
    <recommendedName>
        <fullName evidence="9">PWWP domain-containing protein</fullName>
    </recommendedName>
</protein>
<evidence type="ECO:0000259" key="6">
    <source>
        <dbReference type="PROSITE" id="PS51050"/>
    </source>
</evidence>
<feature type="compositionally biased region" description="Basic and acidic residues" evidence="4">
    <location>
        <begin position="1"/>
        <end position="12"/>
    </location>
</feature>
<dbReference type="Gene3D" id="3.30.40.100">
    <property type="match status" value="1"/>
</dbReference>
<feature type="compositionally biased region" description="Basic and acidic residues" evidence="4">
    <location>
        <begin position="707"/>
        <end position="775"/>
    </location>
</feature>
<feature type="region of interest" description="Disordered" evidence="4">
    <location>
        <begin position="1"/>
        <end position="108"/>
    </location>
</feature>
<dbReference type="AlphaFoldDB" id="A0A9D3MN43"/>
<dbReference type="SUPFAM" id="SSF63748">
    <property type="entry name" value="Tudor/PWWP/MBT"/>
    <property type="match status" value="1"/>
</dbReference>
<dbReference type="SMART" id="SM00293">
    <property type="entry name" value="PWWP"/>
    <property type="match status" value="1"/>
</dbReference>
<feature type="region of interest" description="Disordered" evidence="4">
    <location>
        <begin position="128"/>
        <end position="257"/>
    </location>
</feature>
<feature type="region of interest" description="Disordered" evidence="4">
    <location>
        <begin position="567"/>
        <end position="790"/>
    </location>
</feature>
<feature type="compositionally biased region" description="Basic and acidic residues" evidence="4">
    <location>
        <begin position="643"/>
        <end position="661"/>
    </location>
</feature>
<dbReference type="InterPro" id="IPR042778">
    <property type="entry name" value="ZCWPW1/ZCWPW2"/>
</dbReference>
<feature type="region of interest" description="Disordered" evidence="4">
    <location>
        <begin position="306"/>
        <end position="355"/>
    </location>
</feature>
<evidence type="ECO:0000256" key="2">
    <source>
        <dbReference type="ARBA" id="ARBA00022771"/>
    </source>
</evidence>
<organism evidence="7 8">
    <name type="scientific">Anguilla anguilla</name>
    <name type="common">European freshwater eel</name>
    <name type="synonym">Muraena anguilla</name>
    <dbReference type="NCBI Taxonomy" id="7936"/>
    <lineage>
        <taxon>Eukaryota</taxon>
        <taxon>Metazoa</taxon>
        <taxon>Chordata</taxon>
        <taxon>Craniata</taxon>
        <taxon>Vertebrata</taxon>
        <taxon>Euteleostomi</taxon>
        <taxon>Actinopterygii</taxon>
        <taxon>Neopterygii</taxon>
        <taxon>Teleostei</taxon>
        <taxon>Anguilliformes</taxon>
        <taxon>Anguillidae</taxon>
        <taxon>Anguilla</taxon>
    </lineage>
</organism>
<dbReference type="InterPro" id="IPR011124">
    <property type="entry name" value="Znf_CW"/>
</dbReference>
<dbReference type="Pfam" id="PF00855">
    <property type="entry name" value="PWWP"/>
    <property type="match status" value="1"/>
</dbReference>
<name>A0A9D3MN43_ANGAN</name>
<evidence type="ECO:0000256" key="3">
    <source>
        <dbReference type="ARBA" id="ARBA00022833"/>
    </source>
</evidence>
<dbReference type="CDD" id="cd20145">
    <property type="entry name" value="PWWP_ZCWPW1"/>
    <property type="match status" value="1"/>
</dbReference>
<dbReference type="PANTHER" id="PTHR15999">
    <property type="entry name" value="ZINC FINGER CW-TYPE PWWP DOMAIN PROTEIN 1"/>
    <property type="match status" value="1"/>
</dbReference>
<proteinExistence type="predicted"/>
<evidence type="ECO:0000256" key="4">
    <source>
        <dbReference type="SAM" id="MobiDB-lite"/>
    </source>
</evidence>
<evidence type="ECO:0000259" key="5">
    <source>
        <dbReference type="PROSITE" id="PS50812"/>
    </source>
</evidence>
<dbReference type="Pfam" id="PF07496">
    <property type="entry name" value="zf-CW"/>
    <property type="match status" value="1"/>
</dbReference>
<keyword evidence="1" id="KW-0479">Metal-binding</keyword>
<reference evidence="7" key="1">
    <citation type="submission" date="2021-01" db="EMBL/GenBank/DDBJ databases">
        <title>A chromosome-scale assembly of European eel, Anguilla anguilla.</title>
        <authorList>
            <person name="Henkel C."/>
            <person name="Jong-Raadsen S.A."/>
            <person name="Dufour S."/>
            <person name="Weltzien F.-A."/>
            <person name="Palstra A.P."/>
            <person name="Pelster B."/>
            <person name="Spaink H.P."/>
            <person name="Van Den Thillart G.E."/>
            <person name="Jansen H."/>
            <person name="Zahm M."/>
            <person name="Klopp C."/>
            <person name="Cedric C."/>
            <person name="Louis A."/>
            <person name="Berthelot C."/>
            <person name="Parey E."/>
            <person name="Roest Crollius H."/>
            <person name="Montfort J."/>
            <person name="Robinson-Rechavi M."/>
            <person name="Bucao C."/>
            <person name="Bouchez O."/>
            <person name="Gislard M."/>
            <person name="Lluch J."/>
            <person name="Milhes M."/>
            <person name="Lampietro C."/>
            <person name="Lopez Roques C."/>
            <person name="Donnadieu C."/>
            <person name="Braasch I."/>
            <person name="Desvignes T."/>
            <person name="Postlethwait J."/>
            <person name="Bobe J."/>
            <person name="Guiguen Y."/>
            <person name="Dirks R."/>
        </authorList>
    </citation>
    <scope>NUCLEOTIDE SEQUENCE</scope>
    <source>
        <strain evidence="7">Tag_6206</strain>
        <tissue evidence="7">Liver</tissue>
    </source>
</reference>
<accession>A0A9D3MN43</accession>
<feature type="compositionally biased region" description="Basic and acidic residues" evidence="4">
    <location>
        <begin position="24"/>
        <end position="65"/>
    </location>
</feature>
<dbReference type="PANTHER" id="PTHR15999:SF2">
    <property type="entry name" value="ZINC FINGER CW-TYPE PWWP DOMAIN PROTEIN 1"/>
    <property type="match status" value="1"/>
</dbReference>
<feature type="domain" description="PWWP" evidence="5">
    <location>
        <begin position="426"/>
        <end position="492"/>
    </location>
</feature>
<sequence>MDTTRGLKEKPRFASPVARGGQNEGERKNQIQKEEMIKKTKEREEKEGPEGERESFHASGKKEFETGEVLECSEKSEIGKGNRSTGVEPKQTKILKSEKKNLSAKEVKGGKFTKAKRKRTIGCVAPDENLEAEDAESGVVQGDGGGVAECREQEADTGNLLEEKKPMLSGGAQSSTSVGKKSKTKKKDLGVEVQEEEGIKKNKSKSMRAEGGDKEKRRGNSVESKQKASQGATTGLGKARVQSVIKSQDPQPISSLLSDSQYNEIFESVLDSSLEHCLEDARAVLSEVELLQASIGKSCESSAIGGNWEGELESSQSGRSSRGTGQGKKRKLQEKSVEKTSGEQTEECEQEPKKSNCNGDEYDLWAQCSRNSCKKWRKLKWHEDLSVLPADWACSQNTDPQHSSCDCPEENWSGSEEDLVHSSLVPGSMVWAQQPGFPWWPAMIESDPDAKSSFLFKNKTEKSPSKYHVTYFGEPATRAWVSACRVKAFHALSEEAASSMVRQQSYKKMFSVSLNMSRQAEKLPLKRRLAKFGFLSRYQDSRISVGDNSTESSEEYSCDEEDFAGTSKKRCKKGAKPEAKKKAAKLPSNQKQNGRNGPKLNSNKELGKKEKGKEEEKKKAANTLFPGPKEKKAASKPESAGEADCRGKELGAGGERAEKKVLTPSFTKPKDKKTTDKQALQVEKPQLKVREQTIPGITAPRGQEGGEGERGSESTGEDRKAGKIKEKDDGVKRDVEKEGSGEERKNKILPEVKREGSVTKEDRRGSATEGEMKEESEGEALEEECTKKTEKSAALEDLTGFLEDDMEILNCQQEFLNDVGTEEEEDGEEFNLMLFKGVRATYLPA</sequence>
<dbReference type="PROSITE" id="PS50812">
    <property type="entry name" value="PWWP"/>
    <property type="match status" value="1"/>
</dbReference>
<feature type="domain" description="CW-type" evidence="6">
    <location>
        <begin position="359"/>
        <end position="413"/>
    </location>
</feature>
<dbReference type="Proteomes" id="UP001044222">
    <property type="component" value="Unassembled WGS sequence"/>
</dbReference>
<keyword evidence="2" id="KW-0863">Zinc-finger</keyword>
<dbReference type="GO" id="GO:0008270">
    <property type="term" value="F:zinc ion binding"/>
    <property type="evidence" value="ECO:0007669"/>
    <property type="project" value="UniProtKB-KW"/>
</dbReference>
<feature type="compositionally biased region" description="Basic and acidic residues" evidence="4">
    <location>
        <begin position="207"/>
        <end position="226"/>
    </location>
</feature>
<comment type="caution">
    <text evidence="7">The sequence shown here is derived from an EMBL/GenBank/DDBJ whole genome shotgun (WGS) entry which is preliminary data.</text>
</comment>
<dbReference type="EMBL" id="JAFIRN010000003">
    <property type="protein sequence ID" value="KAG5851974.1"/>
    <property type="molecule type" value="Genomic_DNA"/>
</dbReference>
<gene>
    <name evidence="7" type="ORF">ANANG_G00057540</name>
</gene>
<evidence type="ECO:0000256" key="1">
    <source>
        <dbReference type="ARBA" id="ARBA00022723"/>
    </source>
</evidence>
<feature type="compositionally biased region" description="Low complexity" evidence="4">
    <location>
        <begin position="313"/>
        <end position="323"/>
    </location>
</feature>
<dbReference type="Gene3D" id="2.30.30.140">
    <property type="match status" value="1"/>
</dbReference>
<evidence type="ECO:0000313" key="7">
    <source>
        <dbReference type="EMBL" id="KAG5851974.1"/>
    </source>
</evidence>
<feature type="compositionally biased region" description="Basic and acidic residues" evidence="4">
    <location>
        <begin position="605"/>
        <end position="619"/>
    </location>
</feature>
<dbReference type="PROSITE" id="PS51050">
    <property type="entry name" value="ZF_CW"/>
    <property type="match status" value="1"/>
</dbReference>
<feature type="compositionally biased region" description="Polar residues" evidence="4">
    <location>
        <begin position="244"/>
        <end position="257"/>
    </location>
</feature>
<feature type="compositionally biased region" description="Basic and acidic residues" evidence="4">
    <location>
        <begin position="95"/>
        <end position="108"/>
    </location>
</feature>
<evidence type="ECO:0008006" key="9">
    <source>
        <dbReference type="Google" id="ProtNLM"/>
    </source>
</evidence>
<dbReference type="InterPro" id="IPR000313">
    <property type="entry name" value="PWWP_dom"/>
</dbReference>
<dbReference type="GO" id="GO:0005634">
    <property type="term" value="C:nucleus"/>
    <property type="evidence" value="ECO:0007669"/>
    <property type="project" value="TreeGrafter"/>
</dbReference>
<keyword evidence="3" id="KW-0862">Zinc</keyword>
<keyword evidence="8" id="KW-1185">Reference proteome</keyword>
<evidence type="ECO:0000313" key="8">
    <source>
        <dbReference type="Proteomes" id="UP001044222"/>
    </source>
</evidence>